<comment type="caution">
    <text evidence="19">The sequence shown here is derived from an EMBL/GenBank/DDBJ whole genome shotgun (WGS) entry which is preliminary data.</text>
</comment>
<comment type="catalytic activity">
    <reaction evidence="13 17">
        <text>N(6)-[(R)-dihydrolipoyl]-L-lysyl-[protein] + NAD(+) = N(6)-[(R)-lipoyl]-L-lysyl-[protein] + NADH + H(+)</text>
        <dbReference type="Rhea" id="RHEA:15045"/>
        <dbReference type="Rhea" id="RHEA-COMP:10474"/>
        <dbReference type="Rhea" id="RHEA-COMP:10475"/>
        <dbReference type="ChEBI" id="CHEBI:15378"/>
        <dbReference type="ChEBI" id="CHEBI:57540"/>
        <dbReference type="ChEBI" id="CHEBI:57945"/>
        <dbReference type="ChEBI" id="CHEBI:83099"/>
        <dbReference type="ChEBI" id="CHEBI:83100"/>
        <dbReference type="EC" id="1.8.1.4"/>
    </reaction>
</comment>
<feature type="domain" description="Lipoyl-binding" evidence="18">
    <location>
        <begin position="2"/>
        <end position="77"/>
    </location>
</feature>
<dbReference type="Proteomes" id="UP000188600">
    <property type="component" value="Unassembled WGS sequence"/>
</dbReference>
<feature type="binding site" evidence="15">
    <location>
        <position position="386"/>
    </location>
    <ligand>
        <name>NAD(+)</name>
        <dbReference type="ChEBI" id="CHEBI:57540"/>
    </ligand>
</feature>
<dbReference type="PIRSF" id="PIRSF000350">
    <property type="entry name" value="Mercury_reductase_MerA"/>
    <property type="match status" value="1"/>
</dbReference>
<dbReference type="CDD" id="cd06849">
    <property type="entry name" value="lipoyl_domain"/>
    <property type="match status" value="1"/>
</dbReference>
<dbReference type="EMBL" id="MSPT01000004">
    <property type="protein sequence ID" value="ONK28655.1"/>
    <property type="molecule type" value="Genomic_DNA"/>
</dbReference>
<dbReference type="PANTHER" id="PTHR22912">
    <property type="entry name" value="DISULFIDE OXIDOREDUCTASE"/>
    <property type="match status" value="1"/>
</dbReference>
<dbReference type="EMBL" id="MSPR01000004">
    <property type="protein sequence ID" value="ONK30340.1"/>
    <property type="molecule type" value="Genomic_DNA"/>
</dbReference>
<sequence length="584" mass="61991">MAVEIIMPKLGVDMQEGEIIEWKKQEGDLVKEGDVILEMMSDKTSMELEAEDSGVLLKIVRGNGETVPVTEVIGYIGAEGEVIETGAAQVADIAQASADLKAAGLEVPATPAELPTAPKAELAADEYDMIVVGGGPAGYYAAIRGAQLGGKIAIVEKSEFGGTCLNKGCIPTKTYLKNAEILDGLKIAAGRGINLASTNYTIDMDKTVDFKNSVVKTLTGGVQGLLKANKVTIFNGLGQVNPDKTVTIGSQTIKGRSIVLATGSKVSRINIPGIDSKLVLTSDDILDLREIPKTLTVMGGGVVGVELGLVYASYGTEVTVVEMADRIIPGMDREVSIELQKVLSKKGMKFLTSVGVSEIIEANDQLTIKLNDGTEIVSEKALLSIGRVPQLAGLENLNLEMDRGRIKVNAYQETSIPGIYAPGDVNGTKMLAHAAYRMGEVAAENAIKGNHHKAKLDFTPAAVYTHPEIAMVGLTEEQAREQYGNDVLVGKCSFTGNGRAIASNEAHGFVKVIAEKKYHEILGVHIIGPVAAEMINEAATIMESELTVDDVAASIHGHPTFSEVMYEAFLDVLGVAIHNPPKRK</sequence>
<keyword evidence="9 17" id="KW-0560">Oxidoreductase</keyword>
<evidence type="ECO:0000256" key="9">
    <source>
        <dbReference type="ARBA" id="ARBA00023002"/>
    </source>
</evidence>
<evidence type="ECO:0000256" key="3">
    <source>
        <dbReference type="ARBA" id="ARBA00012608"/>
    </source>
</evidence>
<dbReference type="InterPro" id="IPR000089">
    <property type="entry name" value="Biotin_lipoyl"/>
</dbReference>
<evidence type="ECO:0000259" key="18">
    <source>
        <dbReference type="PROSITE" id="PS50968"/>
    </source>
</evidence>
<gene>
    <name evidence="20" type="ORF">BVE84_03615</name>
    <name evidence="19" type="ORF">BVE86_02895</name>
</gene>
<dbReference type="Gene3D" id="3.50.50.60">
    <property type="entry name" value="FAD/NAD(P)-binding domain"/>
    <property type="match status" value="2"/>
</dbReference>
<organism evidence="19 21">
    <name type="scientific">Streptococcus azizii</name>
    <dbReference type="NCBI Taxonomy" id="1579424"/>
    <lineage>
        <taxon>Bacteria</taxon>
        <taxon>Bacillati</taxon>
        <taxon>Bacillota</taxon>
        <taxon>Bacilli</taxon>
        <taxon>Lactobacillales</taxon>
        <taxon>Streptococcaceae</taxon>
        <taxon>Streptococcus</taxon>
    </lineage>
</organism>
<keyword evidence="12 17" id="KW-0676">Redox-active center</keyword>
<keyword evidence="10 15" id="KW-0520">NAD</keyword>
<evidence type="ECO:0000256" key="15">
    <source>
        <dbReference type="PIRSR" id="PIRSR000350-3"/>
    </source>
</evidence>
<dbReference type="InterPro" id="IPR001100">
    <property type="entry name" value="Pyr_nuc-diS_OxRdtase"/>
</dbReference>
<dbReference type="Gene3D" id="2.40.50.100">
    <property type="match status" value="1"/>
</dbReference>
<keyword evidence="15" id="KW-0547">Nucleotide-binding</keyword>
<dbReference type="InterPro" id="IPR050151">
    <property type="entry name" value="Class-I_Pyr_Nuc-Dis_Oxidored"/>
</dbReference>
<keyword evidence="11" id="KW-1015">Disulfide bond</keyword>
<evidence type="ECO:0000256" key="17">
    <source>
        <dbReference type="RuleBase" id="RU003692"/>
    </source>
</evidence>
<comment type="similarity">
    <text evidence="2 17">Belongs to the class-I pyridine nucleotide-disulfide oxidoreductase family.</text>
</comment>
<evidence type="ECO:0000256" key="6">
    <source>
        <dbReference type="ARBA" id="ARBA00022630"/>
    </source>
</evidence>
<evidence type="ECO:0000256" key="4">
    <source>
        <dbReference type="ARBA" id="ARBA00016961"/>
    </source>
</evidence>
<dbReference type="SUPFAM" id="SSF55424">
    <property type="entry name" value="FAD/NAD-linked reductases, dimerisation (C-terminal) domain"/>
    <property type="match status" value="1"/>
</dbReference>
<dbReference type="FunFam" id="3.30.390.30:FF:000001">
    <property type="entry name" value="Dihydrolipoyl dehydrogenase"/>
    <property type="match status" value="1"/>
</dbReference>
<keyword evidence="5" id="KW-0963">Cytoplasm</keyword>
<feature type="binding site" evidence="15">
    <location>
        <begin position="299"/>
        <end position="306"/>
    </location>
    <ligand>
        <name>NAD(+)</name>
        <dbReference type="ChEBI" id="CHEBI:57540"/>
    </ligand>
</feature>
<comment type="subcellular location">
    <subcellularLocation>
        <location evidence="1">Cytoplasm</location>
    </subcellularLocation>
</comment>
<dbReference type="PANTHER" id="PTHR22912:SF217">
    <property type="entry name" value="DIHYDROLIPOYL DEHYDROGENASE"/>
    <property type="match status" value="1"/>
</dbReference>
<feature type="disulfide bond" description="Redox-active" evidence="16">
    <location>
        <begin position="164"/>
        <end position="169"/>
    </location>
</feature>
<evidence type="ECO:0000256" key="10">
    <source>
        <dbReference type="ARBA" id="ARBA00023027"/>
    </source>
</evidence>
<evidence type="ECO:0000313" key="21">
    <source>
        <dbReference type="Proteomes" id="UP000188600"/>
    </source>
</evidence>
<dbReference type="PROSITE" id="PS50968">
    <property type="entry name" value="BIOTINYL_LIPOYL"/>
    <property type="match status" value="1"/>
</dbReference>
<dbReference type="Gene3D" id="3.30.390.30">
    <property type="match status" value="1"/>
</dbReference>
<evidence type="ECO:0000256" key="14">
    <source>
        <dbReference type="PIRSR" id="PIRSR000350-2"/>
    </source>
</evidence>
<dbReference type="InterPro" id="IPR004099">
    <property type="entry name" value="Pyr_nucl-diS_OxRdtase_dimer"/>
</dbReference>
<keyword evidence="8 15" id="KW-0274">FAD</keyword>
<dbReference type="GO" id="GO:0050660">
    <property type="term" value="F:flavin adenine dinucleotide binding"/>
    <property type="evidence" value="ECO:0007669"/>
    <property type="project" value="InterPro"/>
</dbReference>
<dbReference type="SUPFAM" id="SSF51905">
    <property type="entry name" value="FAD/NAD(P)-binding domain"/>
    <property type="match status" value="1"/>
</dbReference>
<dbReference type="GO" id="GO:0004148">
    <property type="term" value="F:dihydrolipoyl dehydrogenase (NADH) activity"/>
    <property type="evidence" value="ECO:0007669"/>
    <property type="project" value="UniProtKB-EC"/>
</dbReference>
<feature type="binding site" evidence="15">
    <location>
        <position position="322"/>
    </location>
    <ligand>
        <name>NAD(+)</name>
        <dbReference type="ChEBI" id="CHEBI:57540"/>
    </ligand>
</feature>
<keyword evidence="22" id="KW-1185">Reference proteome</keyword>
<dbReference type="InterPro" id="IPR003016">
    <property type="entry name" value="2-oxoA_DH_lipoyl-BS"/>
</dbReference>
<dbReference type="GO" id="GO:0005737">
    <property type="term" value="C:cytoplasm"/>
    <property type="evidence" value="ECO:0007669"/>
    <property type="project" value="UniProtKB-SubCell"/>
</dbReference>
<dbReference type="InterPro" id="IPR012999">
    <property type="entry name" value="Pyr_OxRdtase_I_AS"/>
</dbReference>
<evidence type="ECO:0000256" key="1">
    <source>
        <dbReference type="ARBA" id="ARBA00004496"/>
    </source>
</evidence>
<accession>A0AB36JNN6</accession>
<evidence type="ECO:0000313" key="22">
    <source>
        <dbReference type="Proteomes" id="UP000188946"/>
    </source>
</evidence>
<dbReference type="InterPro" id="IPR016156">
    <property type="entry name" value="FAD/NAD-linked_Rdtase_dimer_sf"/>
</dbReference>
<evidence type="ECO:0000256" key="5">
    <source>
        <dbReference type="ARBA" id="ARBA00022490"/>
    </source>
</evidence>
<dbReference type="InterPro" id="IPR036188">
    <property type="entry name" value="FAD/NAD-bd_sf"/>
</dbReference>
<dbReference type="Pfam" id="PF00364">
    <property type="entry name" value="Biotin_lipoyl"/>
    <property type="match status" value="1"/>
</dbReference>
<protein>
    <recommendedName>
        <fullName evidence="4 17">Dihydrolipoyl dehydrogenase</fullName>
        <ecNumber evidence="3 17">1.8.1.4</ecNumber>
    </recommendedName>
</protein>
<keyword evidence="7" id="KW-0450">Lipoyl</keyword>
<evidence type="ECO:0000256" key="7">
    <source>
        <dbReference type="ARBA" id="ARBA00022823"/>
    </source>
</evidence>
<feature type="active site" description="Proton acceptor" evidence="14">
    <location>
        <position position="558"/>
    </location>
</feature>
<evidence type="ECO:0000313" key="19">
    <source>
        <dbReference type="EMBL" id="ONK28655.1"/>
    </source>
</evidence>
<comment type="cofactor">
    <cofactor evidence="15 17">
        <name>FAD</name>
        <dbReference type="ChEBI" id="CHEBI:57692"/>
    </cofactor>
    <text evidence="15 17">Binds 1 FAD per subunit.</text>
</comment>
<evidence type="ECO:0000256" key="2">
    <source>
        <dbReference type="ARBA" id="ARBA00007532"/>
    </source>
</evidence>
<evidence type="ECO:0000256" key="8">
    <source>
        <dbReference type="ARBA" id="ARBA00022827"/>
    </source>
</evidence>
<feature type="binding site" evidence="15">
    <location>
        <begin position="262"/>
        <end position="264"/>
    </location>
    <ligand>
        <name>FAD</name>
        <dbReference type="ChEBI" id="CHEBI:57692"/>
    </ligand>
</feature>
<dbReference type="GO" id="GO:0006103">
    <property type="term" value="P:2-oxoglutarate metabolic process"/>
    <property type="evidence" value="ECO:0007669"/>
    <property type="project" value="TreeGrafter"/>
</dbReference>
<dbReference type="EC" id="1.8.1.4" evidence="3 17"/>
<dbReference type="PROSITE" id="PS00189">
    <property type="entry name" value="LIPOYL"/>
    <property type="match status" value="1"/>
</dbReference>
<evidence type="ECO:0000313" key="20">
    <source>
        <dbReference type="EMBL" id="ONK30340.1"/>
    </source>
</evidence>
<keyword evidence="6 17" id="KW-0285">Flavoprotein</keyword>
<feature type="binding site" evidence="15">
    <location>
        <position position="173"/>
    </location>
    <ligand>
        <name>FAD</name>
        <dbReference type="ChEBI" id="CHEBI:57692"/>
    </ligand>
</feature>
<feature type="binding site" evidence="15">
    <location>
        <position position="424"/>
    </location>
    <ligand>
        <name>FAD</name>
        <dbReference type="ChEBI" id="CHEBI:57692"/>
    </ligand>
</feature>
<feature type="binding site" evidence="15">
    <location>
        <position position="238"/>
    </location>
    <ligand>
        <name>FAD</name>
        <dbReference type="ChEBI" id="CHEBI:57692"/>
    </ligand>
</feature>
<evidence type="ECO:0000256" key="16">
    <source>
        <dbReference type="PIRSR" id="PIRSR000350-4"/>
    </source>
</evidence>
<comment type="miscellaneous">
    <text evidence="17">The active site is a redox-active disulfide bond.</text>
</comment>
<dbReference type="PRINTS" id="PR00411">
    <property type="entry name" value="PNDRDTASEI"/>
</dbReference>
<dbReference type="NCBIfam" id="TIGR01350">
    <property type="entry name" value="lipoamide_DH"/>
    <property type="match status" value="1"/>
</dbReference>
<reference evidence="21 22" key="1">
    <citation type="submission" date="2016-12" db="EMBL/GenBank/DDBJ databases">
        <authorList>
            <person name="Gulvik C.A."/>
        </authorList>
    </citation>
    <scope>NUCLEOTIDE SEQUENCE [LARGE SCALE GENOMIC DNA]</scope>
    <source>
        <strain evidence="20 22">12-5202</strain>
        <strain evidence="19 21">12-5291</strain>
    </source>
</reference>
<dbReference type="PROSITE" id="PS00076">
    <property type="entry name" value="PYRIDINE_REDOX_1"/>
    <property type="match status" value="1"/>
</dbReference>
<dbReference type="PRINTS" id="PR00368">
    <property type="entry name" value="FADPNR"/>
</dbReference>
<dbReference type="InterPro" id="IPR006258">
    <property type="entry name" value="Lipoamide_DH"/>
</dbReference>
<name>A0AB36JNN6_9STRE</name>
<dbReference type="Proteomes" id="UP000188946">
    <property type="component" value="Unassembled WGS sequence"/>
</dbReference>
<evidence type="ECO:0000256" key="13">
    <source>
        <dbReference type="ARBA" id="ARBA00049187"/>
    </source>
</evidence>
<dbReference type="Pfam" id="PF02852">
    <property type="entry name" value="Pyr_redox_dim"/>
    <property type="match status" value="1"/>
</dbReference>
<dbReference type="InterPro" id="IPR023753">
    <property type="entry name" value="FAD/NAD-binding_dom"/>
</dbReference>
<evidence type="ECO:0000256" key="11">
    <source>
        <dbReference type="ARBA" id="ARBA00023157"/>
    </source>
</evidence>
<evidence type="ECO:0000256" key="12">
    <source>
        <dbReference type="ARBA" id="ARBA00023284"/>
    </source>
</evidence>
<dbReference type="SUPFAM" id="SSF51230">
    <property type="entry name" value="Single hybrid motif"/>
    <property type="match status" value="1"/>
</dbReference>
<feature type="binding site" evidence="15">
    <location>
        <begin position="430"/>
        <end position="433"/>
    </location>
    <ligand>
        <name>FAD</name>
        <dbReference type="ChEBI" id="CHEBI:57692"/>
    </ligand>
</feature>
<dbReference type="RefSeq" id="WP_076995727.1">
    <property type="nucleotide sequence ID" value="NZ_MSPR01000004.1"/>
</dbReference>
<proteinExistence type="inferred from homology"/>
<dbReference type="Pfam" id="PF07992">
    <property type="entry name" value="Pyr_redox_2"/>
    <property type="match status" value="1"/>
</dbReference>
<dbReference type="AlphaFoldDB" id="A0AB36JNN6"/>
<dbReference type="InterPro" id="IPR011053">
    <property type="entry name" value="Single_hybrid_motif"/>
</dbReference>